<name>A0ABN3G4S8_9ACTN</name>
<dbReference type="EMBL" id="BAAARV010000024">
    <property type="protein sequence ID" value="GAA2344245.1"/>
    <property type="molecule type" value="Genomic_DNA"/>
</dbReference>
<keyword evidence="1" id="KW-0472">Membrane</keyword>
<accession>A0ABN3G4S8</accession>
<feature type="transmembrane region" description="Helical" evidence="1">
    <location>
        <begin position="56"/>
        <end position="78"/>
    </location>
</feature>
<dbReference type="Proteomes" id="UP001501444">
    <property type="component" value="Unassembled WGS sequence"/>
</dbReference>
<comment type="caution">
    <text evidence="2">The sequence shown here is derived from an EMBL/GenBank/DDBJ whole genome shotgun (WGS) entry which is preliminary data.</text>
</comment>
<feature type="transmembrane region" description="Helical" evidence="1">
    <location>
        <begin position="139"/>
        <end position="161"/>
    </location>
</feature>
<evidence type="ECO:0008006" key="4">
    <source>
        <dbReference type="Google" id="ProtNLM"/>
    </source>
</evidence>
<gene>
    <name evidence="2" type="ORF">GCM10010170_029650</name>
</gene>
<reference evidence="2 3" key="1">
    <citation type="journal article" date="2019" name="Int. J. Syst. Evol. Microbiol.">
        <title>The Global Catalogue of Microorganisms (GCM) 10K type strain sequencing project: providing services to taxonomists for standard genome sequencing and annotation.</title>
        <authorList>
            <consortium name="The Broad Institute Genomics Platform"/>
            <consortium name="The Broad Institute Genome Sequencing Center for Infectious Disease"/>
            <person name="Wu L."/>
            <person name="Ma J."/>
        </authorList>
    </citation>
    <scope>NUCLEOTIDE SEQUENCE [LARGE SCALE GENOMIC DNA]</scope>
    <source>
        <strain evidence="2 3">JCM 3272</strain>
    </source>
</reference>
<evidence type="ECO:0000256" key="1">
    <source>
        <dbReference type="SAM" id="Phobius"/>
    </source>
</evidence>
<feature type="transmembrane region" description="Helical" evidence="1">
    <location>
        <begin position="12"/>
        <end position="36"/>
    </location>
</feature>
<evidence type="ECO:0000313" key="2">
    <source>
        <dbReference type="EMBL" id="GAA2344245.1"/>
    </source>
</evidence>
<keyword evidence="1" id="KW-1133">Transmembrane helix</keyword>
<protein>
    <recommendedName>
        <fullName evidence="4">DUF998 domain-containing protein</fullName>
    </recommendedName>
</protein>
<feature type="transmembrane region" description="Helical" evidence="1">
    <location>
        <begin position="90"/>
        <end position="109"/>
    </location>
</feature>
<keyword evidence="3" id="KW-1185">Reference proteome</keyword>
<keyword evidence="1" id="KW-0812">Transmembrane</keyword>
<evidence type="ECO:0000313" key="3">
    <source>
        <dbReference type="Proteomes" id="UP001501444"/>
    </source>
</evidence>
<organism evidence="2 3">
    <name type="scientific">Dactylosporangium salmoneum</name>
    <dbReference type="NCBI Taxonomy" id="53361"/>
    <lineage>
        <taxon>Bacteria</taxon>
        <taxon>Bacillati</taxon>
        <taxon>Actinomycetota</taxon>
        <taxon>Actinomycetes</taxon>
        <taxon>Micromonosporales</taxon>
        <taxon>Micromonosporaceae</taxon>
        <taxon>Dactylosporangium</taxon>
    </lineage>
</organism>
<dbReference type="RefSeq" id="WP_344612936.1">
    <property type="nucleotide sequence ID" value="NZ_BAAARV010000024.1"/>
</dbReference>
<proteinExistence type="predicted"/>
<sequence>MAHLHTPVRGAFHLTVATAAVAVADLVVTALGRWRFGASLPEFGWVIGADPPYDGIRARFVFVLVVAGLVAAVACLATRLVTRARPGARLAIVSTLPFGILLSLFTIPYGPNNVGEESQGESAAAHAAAEAAFDHVFPLWYTGGHALLVVAYAVLVLRLWIVLRRPDVRDHFEFAGPDEPAAAAPGRIA</sequence>